<reference evidence="2 3" key="1">
    <citation type="journal article" date="2024" name="Nat. Commun.">
        <title>Phylogenomics reveals the evolutionary origins of lichenization in chlorophyte algae.</title>
        <authorList>
            <person name="Puginier C."/>
            <person name="Libourel C."/>
            <person name="Otte J."/>
            <person name="Skaloud P."/>
            <person name="Haon M."/>
            <person name="Grisel S."/>
            <person name="Petersen M."/>
            <person name="Berrin J.G."/>
            <person name="Delaux P.M."/>
            <person name="Dal Grande F."/>
            <person name="Keller J."/>
        </authorList>
    </citation>
    <scope>NUCLEOTIDE SEQUENCE [LARGE SCALE GENOMIC DNA]</scope>
    <source>
        <strain evidence="2 3">SAG 2145</strain>
    </source>
</reference>
<feature type="region of interest" description="Disordered" evidence="1">
    <location>
        <begin position="718"/>
        <end position="741"/>
    </location>
</feature>
<sequence length="968" mass="105657">MDSTLPLMSDTAGSDRFTGNVGSYYWQQGCLAQQRSQGHKHSLQQTGHTTASSSTPSAQSYEDEVAAREEAANYTRMYNRAYNAMMVQQHITGTTSSPRHLKRKASPTDISTPAGPITPEEAERAKRRRFSCPTPPAAKGSRSVLRTPTIHVDCYSDPSISHSSSANHPSRVPHVQHASCAAQLLPEFDRATTYPHSARSLRPSHDHLQPIPYAPHTAQQQTPLSPQPPLDDPAHCCSDFSSPDSARTLLAPAHDSNTSPSTGIWLPPDGDEWVPRSPSSMCLPDMPMLGEFEDVFAASSNRPGDFDTMAQELLDIPGITVGDAEPVPAPAPTTAIHPATQPATTRIPSPARGYNTSDCLEFLGPLNEDLLTACPEPDAWDHTLMRLEHLTEPSTECQQTELLKPASSPQRPEAPVPPLPQVSEQDDFDLSALFFTDTQDDDGQDILLQSHDVAPATGDWQDALPGQPMIAQPKATSLTAPDHPQHQNDDNGSPILLESQNAPPSMWQWQDASGQHPAVCQPQTTSLPAPAHFQQQDDEYLDFVLQSNDSAPATGEWQNALFEQPPTNQPKTTSHPAPAHPQQQQDDDDDCYLGFVLQNNDSAPATGDRQNALFEQPPIDQPKTTRRTAAAHPQQQDDDDDDVALVLQSNDSAPATGEWQNALFEQPPINQPKTTSHPAPAHPQQQDDDNNDVAFLLQSHDSAPATGEWQIALFEQPPKNQPQTTRNTAPPPPQHPSDEDIEPLIPAFAREAARLLQTYIHGHTDPDFDDQNASDASTSTHRARVTGMGNNLHGEALSLWTRTELPAQQCDTLPTGFHIVGSLAKDLPLPRAKRTKHQQAPARPQSAAEVDHNRPASAKNLNLRMECRLEIGSEGYDLMHRIGHLASEGLVMIAQGTTTAPPTTAQQAQETNMGIWALTAHHFQASEKPCLVLSEVPLPEDNRPLTLELFDLPSFHFDVGARQAPPCF</sequence>
<feature type="region of interest" description="Disordered" evidence="1">
    <location>
        <begin position="36"/>
        <end position="62"/>
    </location>
</feature>
<feature type="region of interest" description="Disordered" evidence="1">
    <location>
        <begin position="831"/>
        <end position="852"/>
    </location>
</feature>
<dbReference type="Proteomes" id="UP001438707">
    <property type="component" value="Unassembled WGS sequence"/>
</dbReference>
<accession>A0AAW1RTS9</accession>
<keyword evidence="3" id="KW-1185">Reference proteome</keyword>
<name>A0AAW1RTS9_9CHLO</name>
<feature type="region of interest" description="Disordered" evidence="1">
    <location>
        <begin position="476"/>
        <end position="529"/>
    </location>
</feature>
<evidence type="ECO:0000256" key="1">
    <source>
        <dbReference type="SAM" id="MobiDB-lite"/>
    </source>
</evidence>
<dbReference type="AlphaFoldDB" id="A0AAW1RTS9"/>
<feature type="compositionally biased region" description="Low complexity" evidence="1">
    <location>
        <begin position="49"/>
        <end position="60"/>
    </location>
</feature>
<feature type="region of interest" description="Disordered" evidence="1">
    <location>
        <begin position="562"/>
        <end position="641"/>
    </location>
</feature>
<organism evidence="2 3">
    <name type="scientific">Apatococcus lobatus</name>
    <dbReference type="NCBI Taxonomy" id="904363"/>
    <lineage>
        <taxon>Eukaryota</taxon>
        <taxon>Viridiplantae</taxon>
        <taxon>Chlorophyta</taxon>
        <taxon>core chlorophytes</taxon>
        <taxon>Trebouxiophyceae</taxon>
        <taxon>Chlorellales</taxon>
        <taxon>Chlorellaceae</taxon>
        <taxon>Apatococcus</taxon>
    </lineage>
</organism>
<feature type="compositionally biased region" description="Polar residues" evidence="1">
    <location>
        <begin position="565"/>
        <end position="575"/>
    </location>
</feature>
<gene>
    <name evidence="2" type="ORF">WJX74_007440</name>
</gene>
<proteinExistence type="predicted"/>
<evidence type="ECO:0000313" key="3">
    <source>
        <dbReference type="Proteomes" id="UP001438707"/>
    </source>
</evidence>
<comment type="caution">
    <text evidence="2">The sequence shown here is derived from an EMBL/GenBank/DDBJ whole genome shotgun (WGS) entry which is preliminary data.</text>
</comment>
<feature type="region of interest" description="Disordered" evidence="1">
    <location>
        <begin position="93"/>
        <end position="145"/>
    </location>
</feature>
<feature type="region of interest" description="Disordered" evidence="1">
    <location>
        <begin position="763"/>
        <end position="786"/>
    </location>
</feature>
<protein>
    <submittedName>
        <fullName evidence="2">Uncharacterized protein</fullName>
    </submittedName>
</protein>
<feature type="region of interest" description="Disordered" evidence="1">
    <location>
        <begin position="217"/>
        <end position="268"/>
    </location>
</feature>
<feature type="region of interest" description="Disordered" evidence="1">
    <location>
        <begin position="667"/>
        <end position="689"/>
    </location>
</feature>
<evidence type="ECO:0000313" key="2">
    <source>
        <dbReference type="EMBL" id="KAK9836751.1"/>
    </source>
</evidence>
<feature type="compositionally biased region" description="Polar residues" evidence="1">
    <location>
        <begin position="498"/>
        <end position="513"/>
    </location>
</feature>
<dbReference type="EMBL" id="JALJOS010000007">
    <property type="protein sequence ID" value="KAK9836751.1"/>
    <property type="molecule type" value="Genomic_DNA"/>
</dbReference>
<feature type="region of interest" description="Disordered" evidence="1">
    <location>
        <begin position="393"/>
        <end position="423"/>
    </location>
</feature>